<evidence type="ECO:0000313" key="2">
    <source>
        <dbReference type="EMBL" id="CAG8640658.1"/>
    </source>
</evidence>
<gene>
    <name evidence="2" type="ORF">POCULU_LOCUS9400</name>
</gene>
<feature type="compositionally biased region" description="Polar residues" evidence="1">
    <location>
        <begin position="66"/>
        <end position="80"/>
    </location>
</feature>
<dbReference type="AlphaFoldDB" id="A0A9N9DMK4"/>
<sequence>MSWVRQHTVTFSHRQMRSRLRERARVYVRHAYQAPSWALRATRSMEEIRRSPPPEWVAIPRRTDQDASASHPRQPSRPSVRQTSSDASSQASTSRPTTTAKPPPTKKKQSLYDMLRAENFTDPLLG</sequence>
<organism evidence="2 3">
    <name type="scientific">Paraglomus occultum</name>
    <dbReference type="NCBI Taxonomy" id="144539"/>
    <lineage>
        <taxon>Eukaryota</taxon>
        <taxon>Fungi</taxon>
        <taxon>Fungi incertae sedis</taxon>
        <taxon>Mucoromycota</taxon>
        <taxon>Glomeromycotina</taxon>
        <taxon>Glomeromycetes</taxon>
        <taxon>Paraglomerales</taxon>
        <taxon>Paraglomeraceae</taxon>
        <taxon>Paraglomus</taxon>
    </lineage>
</organism>
<name>A0A9N9DMK4_9GLOM</name>
<evidence type="ECO:0000313" key="3">
    <source>
        <dbReference type="Proteomes" id="UP000789572"/>
    </source>
</evidence>
<feature type="compositionally biased region" description="Low complexity" evidence="1">
    <location>
        <begin position="81"/>
        <end position="100"/>
    </location>
</feature>
<feature type="compositionally biased region" description="Basic and acidic residues" evidence="1">
    <location>
        <begin position="43"/>
        <end position="52"/>
    </location>
</feature>
<protein>
    <submittedName>
        <fullName evidence="2">479_t:CDS:1</fullName>
    </submittedName>
</protein>
<proteinExistence type="predicted"/>
<dbReference type="EMBL" id="CAJVPJ010003490">
    <property type="protein sequence ID" value="CAG8640658.1"/>
    <property type="molecule type" value="Genomic_DNA"/>
</dbReference>
<reference evidence="2" key="1">
    <citation type="submission" date="2021-06" db="EMBL/GenBank/DDBJ databases">
        <authorList>
            <person name="Kallberg Y."/>
            <person name="Tangrot J."/>
            <person name="Rosling A."/>
        </authorList>
    </citation>
    <scope>NUCLEOTIDE SEQUENCE</scope>
    <source>
        <strain evidence="2">IA702</strain>
    </source>
</reference>
<dbReference type="Proteomes" id="UP000789572">
    <property type="component" value="Unassembled WGS sequence"/>
</dbReference>
<comment type="caution">
    <text evidence="2">The sequence shown here is derived from an EMBL/GenBank/DDBJ whole genome shotgun (WGS) entry which is preliminary data.</text>
</comment>
<accession>A0A9N9DMK4</accession>
<feature type="region of interest" description="Disordered" evidence="1">
    <location>
        <begin position="43"/>
        <end position="126"/>
    </location>
</feature>
<evidence type="ECO:0000256" key="1">
    <source>
        <dbReference type="SAM" id="MobiDB-lite"/>
    </source>
</evidence>
<keyword evidence="3" id="KW-1185">Reference proteome</keyword>
<feature type="non-terminal residue" evidence="2">
    <location>
        <position position="126"/>
    </location>
</feature>